<feature type="binding site" evidence="8">
    <location>
        <position position="237"/>
    </location>
    <ligand>
        <name>pyridoxal 5'-phosphate</name>
        <dbReference type="ChEBI" id="CHEBI:597326"/>
    </ligand>
</feature>
<dbReference type="GO" id="GO:0030170">
    <property type="term" value="F:pyridoxal phosphate binding"/>
    <property type="evidence" value="ECO:0007669"/>
    <property type="project" value="UniProtKB-UniRule"/>
</dbReference>
<dbReference type="InterPro" id="IPR050087">
    <property type="entry name" value="AON_synthase_class-II"/>
</dbReference>
<feature type="modified residue" description="N6-(pyridoxal phosphate)lysine" evidence="8 9">
    <location>
        <position position="240"/>
    </location>
</feature>
<feature type="binding site" evidence="8">
    <location>
        <position position="135"/>
    </location>
    <ligand>
        <name>substrate</name>
    </ligand>
</feature>
<dbReference type="HAMAP" id="MF_01693">
    <property type="entry name" value="BioF_aminotrans_2"/>
    <property type="match status" value="1"/>
</dbReference>
<keyword evidence="4 8" id="KW-0808">Transferase</keyword>
<dbReference type="NCBIfam" id="TIGR00858">
    <property type="entry name" value="bioF"/>
    <property type="match status" value="1"/>
</dbReference>
<keyword evidence="12" id="KW-1185">Reference proteome</keyword>
<comment type="subunit">
    <text evidence="3 8">Homodimer.</text>
</comment>
<dbReference type="Pfam" id="PF00155">
    <property type="entry name" value="Aminotran_1_2"/>
    <property type="match status" value="1"/>
</dbReference>
<dbReference type="GO" id="GO:0008710">
    <property type="term" value="F:8-amino-7-oxononanoate synthase activity"/>
    <property type="evidence" value="ECO:0007669"/>
    <property type="project" value="UniProtKB-UniRule"/>
</dbReference>
<dbReference type="PANTHER" id="PTHR13693">
    <property type="entry name" value="CLASS II AMINOTRANSFERASE/8-AMINO-7-OXONONANOATE SYNTHASE"/>
    <property type="match status" value="1"/>
</dbReference>
<feature type="binding site" evidence="8">
    <location>
        <position position="23"/>
    </location>
    <ligand>
        <name>substrate</name>
    </ligand>
</feature>
<name>A0A809RT38_9PROT</name>
<evidence type="ECO:0000256" key="1">
    <source>
        <dbReference type="ARBA" id="ARBA00001933"/>
    </source>
</evidence>
<dbReference type="InterPro" id="IPR022834">
    <property type="entry name" value="AONS_Proteobacteria"/>
</dbReference>
<dbReference type="GO" id="GO:0009102">
    <property type="term" value="P:biotin biosynthetic process"/>
    <property type="evidence" value="ECO:0007669"/>
    <property type="project" value="UniProtKB-UniRule"/>
</dbReference>
<dbReference type="EC" id="2.3.1.47" evidence="8"/>
<dbReference type="Gene3D" id="3.90.1150.10">
    <property type="entry name" value="Aspartate Aminotransferase, domain 1"/>
    <property type="match status" value="1"/>
</dbReference>
<dbReference type="PANTHER" id="PTHR13693:SF100">
    <property type="entry name" value="8-AMINO-7-OXONONANOATE SYNTHASE"/>
    <property type="match status" value="1"/>
</dbReference>
<evidence type="ECO:0000256" key="6">
    <source>
        <dbReference type="ARBA" id="ARBA00022898"/>
    </source>
</evidence>
<feature type="domain" description="Aminotransferase class I/classII large" evidence="10">
    <location>
        <begin position="42"/>
        <end position="381"/>
    </location>
</feature>
<evidence type="ECO:0000256" key="2">
    <source>
        <dbReference type="ARBA" id="ARBA00004746"/>
    </source>
</evidence>
<dbReference type="KEGG" id="sniv:SFSGTM_27590"/>
<protein>
    <recommendedName>
        <fullName evidence="8">8-amino-7-oxononanoate synthase</fullName>
        <shortName evidence="8">AONS</shortName>
        <ecNumber evidence="8">2.3.1.47</ecNumber>
    </recommendedName>
    <alternativeName>
        <fullName evidence="8">7-keto-8-amino-pelargonic acid synthase</fullName>
        <shortName evidence="8">7-KAP synthase</shortName>
        <shortName evidence="8">KAPA synthase</shortName>
    </alternativeName>
    <alternativeName>
        <fullName evidence="8">8-amino-7-ketopelargonate synthase</fullName>
    </alternativeName>
</protein>
<feature type="binding site" evidence="8">
    <location>
        <position position="209"/>
    </location>
    <ligand>
        <name>pyridoxal 5'-phosphate</name>
        <dbReference type="ChEBI" id="CHEBI:597326"/>
    </ligand>
</feature>
<evidence type="ECO:0000259" key="10">
    <source>
        <dbReference type="Pfam" id="PF00155"/>
    </source>
</evidence>
<dbReference type="InterPro" id="IPR004723">
    <property type="entry name" value="AONS_Archaea/Proteobacteria"/>
</dbReference>
<accession>A0A809RT38</accession>
<sequence>MTFAALSEIRSGLTALSEQGLLRQRRMLQSAQDARVHVDGRELLSFCSNDYLGLANHPALAAAVAQALPEMGVGAGASHLITGHHTAHHAFETKFAEFVGLPDALLFSTGYMANLAVVTALVGREGEVFGDKLNHASLNDAALLSRAKFSRYAHNDLAALERLMAASTARSKLVLVDAVFSMDGDVADLPALLALCEAHDAWLLVDDAHGFGVLGAGGRGSLAHFGLQSPRIIYMATLGKAAGVAGAVVAAEHDVITWLLQKARTYIYTTATPPLLSAALLASLQVIAGADDRRTHLRELVMQLRDGLQAQGWELLDSATPIQPVIIGSNEATLAISSALLEQGILVPAIRPPTVPVNSARLRITLSAAHSAADVALLLNAMGNA</sequence>
<comment type="pathway">
    <text evidence="2 8">Cofactor biosynthesis; biotin biosynthesis.</text>
</comment>
<dbReference type="InterPro" id="IPR015421">
    <property type="entry name" value="PyrdxlP-dep_Trfase_major"/>
</dbReference>
<evidence type="ECO:0000256" key="3">
    <source>
        <dbReference type="ARBA" id="ARBA00011738"/>
    </source>
</evidence>
<dbReference type="Gene3D" id="3.40.640.10">
    <property type="entry name" value="Type I PLP-dependent aspartate aminotransferase-like (Major domain)"/>
    <property type="match status" value="1"/>
</dbReference>
<evidence type="ECO:0000313" key="11">
    <source>
        <dbReference type="EMBL" id="BBP02051.1"/>
    </source>
</evidence>
<keyword evidence="6 8" id="KW-0663">Pyridoxal phosphate</keyword>
<evidence type="ECO:0000256" key="8">
    <source>
        <dbReference type="HAMAP-Rule" id="MF_01693"/>
    </source>
</evidence>
<feature type="binding site" evidence="8">
    <location>
        <begin position="110"/>
        <end position="111"/>
    </location>
    <ligand>
        <name>pyridoxal 5'-phosphate</name>
        <dbReference type="ChEBI" id="CHEBI:597326"/>
    </ligand>
</feature>
<organism evidence="11 12">
    <name type="scientific">Sulfuriferula nivalis</name>
    <dbReference type="NCBI Taxonomy" id="2675298"/>
    <lineage>
        <taxon>Bacteria</taxon>
        <taxon>Pseudomonadati</taxon>
        <taxon>Pseudomonadota</taxon>
        <taxon>Betaproteobacteria</taxon>
        <taxon>Nitrosomonadales</taxon>
        <taxon>Sulfuricellaceae</taxon>
        <taxon>Sulfuriferula</taxon>
    </lineage>
</organism>
<dbReference type="InterPro" id="IPR015424">
    <property type="entry name" value="PyrdxlP-dep_Trfase"/>
</dbReference>
<dbReference type="EMBL" id="AP021881">
    <property type="protein sequence ID" value="BBP02051.1"/>
    <property type="molecule type" value="Genomic_DNA"/>
</dbReference>
<feature type="binding site" evidence="8">
    <location>
        <position position="354"/>
    </location>
    <ligand>
        <name>substrate</name>
    </ligand>
</feature>
<feature type="binding site" evidence="8">
    <location>
        <position position="181"/>
    </location>
    <ligand>
        <name>pyridoxal 5'-phosphate</name>
        <dbReference type="ChEBI" id="CHEBI:597326"/>
    </ligand>
</feature>
<evidence type="ECO:0000256" key="4">
    <source>
        <dbReference type="ARBA" id="ARBA00022679"/>
    </source>
</evidence>
<dbReference type="InterPro" id="IPR004839">
    <property type="entry name" value="Aminotransferase_I/II_large"/>
</dbReference>
<dbReference type="Proteomes" id="UP000463939">
    <property type="component" value="Chromosome"/>
</dbReference>
<evidence type="ECO:0000256" key="9">
    <source>
        <dbReference type="PIRSR" id="PIRSR604723-51"/>
    </source>
</evidence>
<dbReference type="InterPro" id="IPR015422">
    <property type="entry name" value="PyrdxlP-dep_Trfase_small"/>
</dbReference>
<evidence type="ECO:0000256" key="7">
    <source>
        <dbReference type="ARBA" id="ARBA00047715"/>
    </source>
</evidence>
<gene>
    <name evidence="8 11" type="primary">bioF</name>
    <name evidence="11" type="ORF">SFSGTM_27590</name>
</gene>
<comment type="catalytic activity">
    <reaction evidence="7 8">
        <text>6-carboxyhexanoyl-[ACP] + L-alanine + H(+) = (8S)-8-amino-7-oxononanoate + holo-[ACP] + CO2</text>
        <dbReference type="Rhea" id="RHEA:42288"/>
        <dbReference type="Rhea" id="RHEA-COMP:9685"/>
        <dbReference type="Rhea" id="RHEA-COMP:9955"/>
        <dbReference type="ChEBI" id="CHEBI:15378"/>
        <dbReference type="ChEBI" id="CHEBI:16526"/>
        <dbReference type="ChEBI" id="CHEBI:57972"/>
        <dbReference type="ChEBI" id="CHEBI:64479"/>
        <dbReference type="ChEBI" id="CHEBI:78846"/>
        <dbReference type="ChEBI" id="CHEBI:149468"/>
        <dbReference type="EC" id="2.3.1.47"/>
    </reaction>
</comment>
<dbReference type="UniPathway" id="UPA00078"/>
<evidence type="ECO:0000256" key="5">
    <source>
        <dbReference type="ARBA" id="ARBA00022756"/>
    </source>
</evidence>
<evidence type="ECO:0000313" key="12">
    <source>
        <dbReference type="Proteomes" id="UP000463939"/>
    </source>
</evidence>
<comment type="similarity">
    <text evidence="8">Belongs to the class-II pyridoxal-phosphate-dependent aminotransferase family. BioF subfamily.</text>
</comment>
<comment type="function">
    <text evidence="8">Catalyzes the decarboxylative condensation of pimeloyl-[acyl-carrier protein] and L-alanine to produce 8-amino-7-oxononanoate (AON), [acyl-carrier protein], and carbon dioxide.</text>
</comment>
<proteinExistence type="inferred from homology"/>
<reference evidence="12" key="1">
    <citation type="submission" date="2019-11" db="EMBL/GenBank/DDBJ databases">
        <title>Isolation and characterization of a novel species in the genus Sulfuriferula.</title>
        <authorList>
            <person name="Mochizuki J."/>
            <person name="Kojima H."/>
            <person name="Fukui M."/>
        </authorList>
    </citation>
    <scope>NUCLEOTIDE SEQUENCE [LARGE SCALE GENOMIC DNA]</scope>
    <source>
        <strain evidence="12">SGTM</strain>
    </source>
</reference>
<comment type="cofactor">
    <cofactor evidence="1 8 9">
        <name>pyridoxal 5'-phosphate</name>
        <dbReference type="ChEBI" id="CHEBI:597326"/>
    </cofactor>
</comment>
<dbReference type="SUPFAM" id="SSF53383">
    <property type="entry name" value="PLP-dependent transferases"/>
    <property type="match status" value="1"/>
</dbReference>
<dbReference type="AlphaFoldDB" id="A0A809RT38"/>
<keyword evidence="5 8" id="KW-0093">Biotin biosynthesis</keyword>
<dbReference type="RefSeq" id="WP_162085746.1">
    <property type="nucleotide sequence ID" value="NZ_AP021881.1"/>
</dbReference>